<reference evidence="2" key="1">
    <citation type="submission" date="2016-06" db="EMBL/GenBank/DDBJ databases">
        <title>Four novel species of enterococci isolated from chicken manure.</title>
        <authorList>
            <person name="Van Tyne D."/>
        </authorList>
    </citation>
    <scope>NUCLEOTIDE SEQUENCE [LARGE SCALE GENOMIC DNA]</scope>
    <source>
        <strain evidence="2">JM9A</strain>
    </source>
</reference>
<protein>
    <submittedName>
        <fullName evidence="1">Uncharacterized protein</fullName>
    </submittedName>
</protein>
<evidence type="ECO:0000313" key="2">
    <source>
        <dbReference type="Proteomes" id="UP001429357"/>
    </source>
</evidence>
<sequence length="49" mass="5009">MKNKRIELINLKDITDGGNANSTLTGGLSGAATGIKCCPVEGVDSYNAP</sequence>
<reference evidence="1 2" key="2">
    <citation type="submission" date="2024-02" db="EMBL/GenBank/DDBJ databases">
        <title>The Genome Sequence of Enterococcus diestrammenae JM9A.</title>
        <authorList>
            <person name="Earl A."/>
            <person name="Manson A."/>
            <person name="Gilmore M."/>
            <person name="Sanders J."/>
            <person name="Shea T."/>
            <person name="Howe W."/>
            <person name="Livny J."/>
            <person name="Cuomo C."/>
            <person name="Neafsey D."/>
            <person name="Birren B."/>
        </authorList>
    </citation>
    <scope>NUCLEOTIDE SEQUENCE [LARGE SCALE GENOMIC DNA]</scope>
    <source>
        <strain evidence="1 2">JM9A</strain>
    </source>
</reference>
<dbReference type="RefSeq" id="WP_161870123.1">
    <property type="nucleotide sequence ID" value="NZ_MAEI02000001.1"/>
</dbReference>
<organism evidence="1 2">
    <name type="scientific">Enterococcus diestrammenae</name>
    <dbReference type="NCBI Taxonomy" id="1155073"/>
    <lineage>
        <taxon>Bacteria</taxon>
        <taxon>Bacillati</taxon>
        <taxon>Bacillota</taxon>
        <taxon>Bacilli</taxon>
        <taxon>Lactobacillales</taxon>
        <taxon>Enterococcaceae</taxon>
        <taxon>Enterococcus</taxon>
    </lineage>
</organism>
<gene>
    <name evidence="1" type="ORF">BAU18_002836</name>
</gene>
<proteinExistence type="predicted"/>
<dbReference type="Proteomes" id="UP001429357">
    <property type="component" value="Unassembled WGS sequence"/>
</dbReference>
<comment type="caution">
    <text evidence="1">The sequence shown here is derived from an EMBL/GenBank/DDBJ whole genome shotgun (WGS) entry which is preliminary data.</text>
</comment>
<accession>A0ABV0F5E3</accession>
<keyword evidence="2" id="KW-1185">Reference proteome</keyword>
<dbReference type="EMBL" id="MAEI02000001">
    <property type="protein sequence ID" value="MEO1783217.1"/>
    <property type="molecule type" value="Genomic_DNA"/>
</dbReference>
<evidence type="ECO:0000313" key="1">
    <source>
        <dbReference type="EMBL" id="MEO1783217.1"/>
    </source>
</evidence>
<name>A0ABV0F5E3_9ENTE</name>